<dbReference type="InterPro" id="IPR017871">
    <property type="entry name" value="ABC_transporter-like_CS"/>
</dbReference>
<dbReference type="InterPro" id="IPR017896">
    <property type="entry name" value="4Fe4S_Fe-S-bd"/>
</dbReference>
<gene>
    <name evidence="5" type="ordered locus">Vdis_0794</name>
</gene>
<reference evidence="6" key="2">
    <citation type="journal article" date="2010" name="Stand. Genomic Sci.">
        <title>Complete genome sequence of Vulcanisaeta distributa type strain (IC-017T).</title>
        <authorList>
            <person name="Mavromatis K."/>
            <person name="Sikorski J."/>
            <person name="Pabst E."/>
            <person name="Teshima H."/>
            <person name="Lapidus A."/>
            <person name="Lucas S."/>
            <person name="Nolan M."/>
            <person name="Glavina Del Rio T."/>
            <person name="Cheng J."/>
            <person name="Bruce D."/>
            <person name="Goodwin L."/>
            <person name="Pitluck S."/>
            <person name="Liolios K."/>
            <person name="Ivanova N."/>
            <person name="Mikhailova N."/>
            <person name="Pati A."/>
            <person name="Chen A."/>
            <person name="Palaniappan K."/>
            <person name="Land M."/>
            <person name="Hauser L."/>
            <person name="Chang Y."/>
            <person name="Jeffries C."/>
            <person name="Rohde M."/>
            <person name="Spring S."/>
            <person name="Goker M."/>
            <person name="Wirth R."/>
            <person name="Woyke T."/>
            <person name="Bristow J."/>
            <person name="Eisen J."/>
            <person name="Markowitz V."/>
            <person name="Hugenholtz P."/>
            <person name="Klenk H."/>
            <person name="Kyrpides N."/>
        </authorList>
    </citation>
    <scope>NUCLEOTIDE SEQUENCE [LARGE SCALE GENOMIC DNA]</scope>
    <source>
        <strain evidence="6">DSM 14429 / JCM 11212 / NBRC 100878 / IC-017</strain>
    </source>
</reference>
<dbReference type="NCBIfam" id="NF009945">
    <property type="entry name" value="PRK13409.1"/>
    <property type="match status" value="1"/>
</dbReference>
<dbReference type="Pfam" id="PF04068">
    <property type="entry name" value="Fer4_RLI"/>
    <property type="match status" value="1"/>
</dbReference>
<keyword evidence="1" id="KW-0547">Nucleotide-binding</keyword>
<dbReference type="InterPro" id="IPR007209">
    <property type="entry name" value="RNaseL-inhib-like_metal-bd_dom"/>
</dbReference>
<dbReference type="InterPro" id="IPR003439">
    <property type="entry name" value="ABC_transporter-like_ATP-bd"/>
</dbReference>
<feature type="domain" description="ABC transporter" evidence="3">
    <location>
        <begin position="66"/>
        <end position="311"/>
    </location>
</feature>
<reference evidence="5 6" key="1">
    <citation type="journal article" date="2010" name="Stand. Genomic Sci.">
        <title>Complete genome sequence of Vulcanisaeta distributa type strain (IC-017).</title>
        <authorList>
            <person name="Mavromatis K."/>
            <person name="Sikorski J."/>
            <person name="Pabst E."/>
            <person name="Teshima H."/>
            <person name="Lapidus A."/>
            <person name="Lucas S."/>
            <person name="Nolan M."/>
            <person name="Glavina Del Rio T."/>
            <person name="Cheng J.F."/>
            <person name="Bruce D."/>
            <person name="Goodwin L."/>
            <person name="Pitluck S."/>
            <person name="Liolios K."/>
            <person name="Ivanova N."/>
            <person name="Mikhailova N."/>
            <person name="Pati A."/>
            <person name="Chen A."/>
            <person name="Palaniappan K."/>
            <person name="Land M."/>
            <person name="Hauser L."/>
            <person name="Chang Y.J."/>
            <person name="Jeffries C.D."/>
            <person name="Rohde M."/>
            <person name="Spring S."/>
            <person name="Goker M."/>
            <person name="Wirth R."/>
            <person name="Woyke T."/>
            <person name="Bristow J."/>
            <person name="Eisen J.A."/>
            <person name="Markowitz V."/>
            <person name="Hugenholtz P."/>
            <person name="Klenk H.P."/>
            <person name="Kyrpides N.C."/>
        </authorList>
    </citation>
    <scope>NUCLEOTIDE SEQUENCE [LARGE SCALE GENOMIC DNA]</scope>
    <source>
        <strain evidence="6">DSM 14429 / JCM 11212 / NBRC 100878 / IC-017</strain>
    </source>
</reference>
<dbReference type="KEGG" id="vdi:Vdis_0794"/>
<dbReference type="GeneID" id="9751723"/>
<dbReference type="PROSITE" id="PS00198">
    <property type="entry name" value="4FE4S_FER_1"/>
    <property type="match status" value="1"/>
</dbReference>
<dbReference type="RefSeq" id="WP_013335911.1">
    <property type="nucleotide sequence ID" value="NC_014537.1"/>
</dbReference>
<proteinExistence type="predicted"/>
<dbReference type="GO" id="GO:0005524">
    <property type="term" value="F:ATP binding"/>
    <property type="evidence" value="ECO:0007669"/>
    <property type="project" value="UniProtKB-KW"/>
</dbReference>
<dbReference type="Gene3D" id="3.40.50.300">
    <property type="entry name" value="P-loop containing nucleotide triphosphate hydrolases"/>
    <property type="match status" value="2"/>
</dbReference>
<dbReference type="InterPro" id="IPR027417">
    <property type="entry name" value="P-loop_NTPase"/>
</dbReference>
<evidence type="ECO:0000313" key="6">
    <source>
        <dbReference type="Proteomes" id="UP000006681"/>
    </source>
</evidence>
<dbReference type="Proteomes" id="UP000006681">
    <property type="component" value="Chromosome"/>
</dbReference>
<accession>E1QNU0</accession>
<dbReference type="PROSITE" id="PS50893">
    <property type="entry name" value="ABC_TRANSPORTER_2"/>
    <property type="match status" value="2"/>
</dbReference>
<dbReference type="eggNOG" id="arCOG00187">
    <property type="taxonomic scope" value="Archaea"/>
</dbReference>
<organism evidence="5 6">
    <name type="scientific">Vulcanisaeta distributa (strain DSM 14429 / JCM 11212 / NBRC 100878 / IC-017)</name>
    <dbReference type="NCBI Taxonomy" id="572478"/>
    <lineage>
        <taxon>Archaea</taxon>
        <taxon>Thermoproteota</taxon>
        <taxon>Thermoprotei</taxon>
        <taxon>Thermoproteales</taxon>
        <taxon>Thermoproteaceae</taxon>
        <taxon>Vulcanisaeta</taxon>
    </lineage>
</organism>
<keyword evidence="2" id="KW-0067">ATP-binding</keyword>
<sequence length="610" mass="68384">MPVRVAVVDKDLCQPRKCSQECIRFCPIVRSGKRAIYMDEQLGHPVITDLCTACGICVRKCPFEAITIVNLPSELGEDCVHQYGPSGFKLFRLPMPKPGRVLGIIGQNAMGKTTIAKILAGELRPNLCANSQVATEDIIRFFRGTELQPYLTRLYKGEVKVVHKPQYIELIPMYVKGTVKDVLMKIGGNEESVRKIAEKLNLTHLLNRDVSKLSGGELQRLAIAAALLRNADTYIFDEPTTHLDIVERLRVAEAIKDIAGGNKYVIVIDHDLAVLDYLADQVVILYGKPGAYGIVSHMRGAREGINEYLNGYLTSENMLIRREPIKFRVKPAPRPIQKEKVLLEWTDLVKRLGDFELEVKAGVIHRGEVIGVLGPNGIGKTTFARLLVNELEPDSGVVIPHGEVRISYKPQYVRDLAVKYGDKTVREYLAMVVGSDFTSKIIWPDLANGLSLTPLMDRELSSLSGGELQRVVVAGSLLRDAEVYLLDEPMAYLDIEQRVRVASVIRRIIEEGDVVALVIEHDITMIDYLSTSVMVFLGEPGRHGVAEPPTDLRTGMNEFLKSQDVTFRREPQVGRPRINKRDSYLDRLQRSIGEYYYYISTEEREEAGGR</sequence>
<evidence type="ECO:0000313" key="5">
    <source>
        <dbReference type="EMBL" id="ADN50186.1"/>
    </source>
</evidence>
<dbReference type="PRINTS" id="PR01868">
    <property type="entry name" value="ABCEFAMILY"/>
</dbReference>
<dbReference type="Pfam" id="PF00037">
    <property type="entry name" value="Fer4"/>
    <property type="match status" value="1"/>
</dbReference>
<evidence type="ECO:0000259" key="3">
    <source>
        <dbReference type="PROSITE" id="PS50893"/>
    </source>
</evidence>
<keyword evidence="6" id="KW-1185">Reference proteome</keyword>
<name>E1QNU0_VULDI</name>
<dbReference type="PROSITE" id="PS51379">
    <property type="entry name" value="4FE4S_FER_2"/>
    <property type="match status" value="1"/>
</dbReference>
<dbReference type="OrthoDB" id="30658at2157"/>
<protein>
    <submittedName>
        <fullName evidence="5">ABC transporter related protein</fullName>
    </submittedName>
</protein>
<dbReference type="InterPro" id="IPR017900">
    <property type="entry name" value="4Fe4S_Fe_S_CS"/>
</dbReference>
<evidence type="ECO:0000259" key="4">
    <source>
        <dbReference type="PROSITE" id="PS51379"/>
    </source>
</evidence>
<evidence type="ECO:0000256" key="2">
    <source>
        <dbReference type="ARBA" id="ARBA00022840"/>
    </source>
</evidence>
<feature type="domain" description="4Fe-4S ferredoxin-type" evidence="4">
    <location>
        <begin position="43"/>
        <end position="71"/>
    </location>
</feature>
<dbReference type="FunFam" id="3.40.50.300:FF:001546">
    <property type="entry name" value="RNase L inhibitor homolog"/>
    <property type="match status" value="1"/>
</dbReference>
<dbReference type="EMBL" id="CP002100">
    <property type="protein sequence ID" value="ADN50186.1"/>
    <property type="molecule type" value="Genomic_DNA"/>
</dbReference>
<dbReference type="GO" id="GO:0016887">
    <property type="term" value="F:ATP hydrolysis activity"/>
    <property type="evidence" value="ECO:0007669"/>
    <property type="project" value="InterPro"/>
</dbReference>
<dbReference type="InterPro" id="IPR013283">
    <property type="entry name" value="RLI1"/>
</dbReference>
<feature type="domain" description="ABC transporter" evidence="3">
    <location>
        <begin position="336"/>
        <end position="562"/>
    </location>
</feature>
<evidence type="ECO:0000256" key="1">
    <source>
        <dbReference type="ARBA" id="ARBA00022741"/>
    </source>
</evidence>
<dbReference type="InterPro" id="IPR003593">
    <property type="entry name" value="AAA+_ATPase"/>
</dbReference>
<dbReference type="SUPFAM" id="SSF52540">
    <property type="entry name" value="P-loop containing nucleoside triphosphate hydrolases"/>
    <property type="match status" value="2"/>
</dbReference>
<dbReference type="Pfam" id="PF00005">
    <property type="entry name" value="ABC_tran"/>
    <property type="match status" value="2"/>
</dbReference>
<dbReference type="SMART" id="SM00382">
    <property type="entry name" value="AAA"/>
    <property type="match status" value="2"/>
</dbReference>
<dbReference type="AlphaFoldDB" id="E1QNU0"/>
<dbReference type="SUPFAM" id="SSF54862">
    <property type="entry name" value="4Fe-4S ferredoxins"/>
    <property type="match status" value="1"/>
</dbReference>
<dbReference type="PROSITE" id="PS00211">
    <property type="entry name" value="ABC_TRANSPORTER_1"/>
    <property type="match status" value="2"/>
</dbReference>
<dbReference type="PANTHER" id="PTHR19248">
    <property type="entry name" value="ATP-BINDING TRANSPORT PROTEIN-RELATED"/>
    <property type="match status" value="1"/>
</dbReference>
<dbReference type="HOGENOM" id="CLU_017344_4_1_2"/>
<dbReference type="STRING" id="572478.Vdis_0794"/>
<dbReference type="GO" id="GO:0016491">
    <property type="term" value="F:oxidoreductase activity"/>
    <property type="evidence" value="ECO:0007669"/>
    <property type="project" value="UniProtKB-ARBA"/>
</dbReference>